<evidence type="ECO:0000313" key="1">
    <source>
        <dbReference type="EMBL" id="KIY21362.1"/>
    </source>
</evidence>
<accession>A0A0D6Z709</accession>
<keyword evidence="2" id="KW-1185">Reference proteome</keyword>
<organism evidence="1 2">
    <name type="scientific">Mesobacillus subterraneus</name>
    <dbReference type="NCBI Taxonomy" id="285983"/>
    <lineage>
        <taxon>Bacteria</taxon>
        <taxon>Bacillati</taxon>
        <taxon>Bacillota</taxon>
        <taxon>Bacilli</taxon>
        <taxon>Bacillales</taxon>
        <taxon>Bacillaceae</taxon>
        <taxon>Mesobacillus</taxon>
    </lineage>
</organism>
<comment type="caution">
    <text evidence="1">The sequence shown here is derived from an EMBL/GenBank/DDBJ whole genome shotgun (WGS) entry which is preliminary data.</text>
</comment>
<sequence>MLVVKFFFFYINYPSKPRKGKTKVLTHFLFSSYFDFFFILITNIKNLATEEDFVDPIDSFSFIKFQTVPIPILNLVKTVHKGWSFNVFMKSKK</sequence>
<protein>
    <submittedName>
        <fullName evidence="1">Uncharacterized protein</fullName>
    </submittedName>
</protein>
<dbReference type="Proteomes" id="UP000032512">
    <property type="component" value="Unassembled WGS sequence"/>
</dbReference>
<dbReference type="EMBL" id="JXIQ01000110">
    <property type="protein sequence ID" value="KIY21362.1"/>
    <property type="molecule type" value="Genomic_DNA"/>
</dbReference>
<proteinExistence type="predicted"/>
<gene>
    <name evidence="1" type="ORF">UB32_14180</name>
</gene>
<dbReference type="AlphaFoldDB" id="A0A0D6Z709"/>
<name>A0A0D6Z709_9BACI</name>
<reference evidence="1 2" key="1">
    <citation type="submission" date="2015-01" db="EMBL/GenBank/DDBJ databases">
        <title>Draft genome sequences of the supercritical CO2 tolerant bacteria Bacillus subterraneus MITOT1 and Bacillus cereus MIT0214.</title>
        <authorList>
            <person name="Peet K.C."/>
            <person name="Thompson J.R."/>
        </authorList>
    </citation>
    <scope>NUCLEOTIDE SEQUENCE [LARGE SCALE GENOMIC DNA]</scope>
    <source>
        <strain evidence="1 2">MITOT1</strain>
    </source>
</reference>
<evidence type="ECO:0000313" key="2">
    <source>
        <dbReference type="Proteomes" id="UP000032512"/>
    </source>
</evidence>
<dbReference type="PATRIC" id="fig|285983.3.peg.1695"/>